<sequence>MGMVELAVRRPVLVLMVIGALVVLGARAYRDLVLELYPRIDFPFVVVTTVYPGANPEEVETQVTKKIEEAVATISGVRHIQSQSQQNLSVVSIEFELEVDIDEAANDVRSQISAIRGQLPDGVEEPSVVKFDIGMLPVISLAMTGDRPMWQLRKLADDVIAPRLSRVPGVAQVTVTGGEEREIQVNVYKDRLAAYNLTLNDVVRALSMANLNIPAGSIKQTDKEYLVRSVGEFTDLEQIRETIIRYGDRRMGWMTSPVRVRDVADVVDTVKEREQLTRLNGKEGVGIAVMRRSDANTVEVANGVKKALAELKRQLPPDINFAIAIDQSNFVLGALHDIQQALFLGVILGLVVVLIFLRNWRSTLIIGTVVPVAFIATFLIVRFSGYTLNFMVMLGLALSVGPVIDIAIVALENIYRHMEQGETPIKATVEGLRELGEAIVAMTGTNLVVFVPLIFLGAIAGRFFRPFAVTVVGATVFALFVVFFLLPMLTARTFKETEATRIAEPPKWWRQVEAAYETLLRWMLAHRAFVMVMGNFVLLNVLAFLTPPQVRYIVAALTVAVGLIGALIVRSQWKPFVATALFLALLTSVVQIQPRFGFLATADEGMVHLVLELPSYYSLEQTDKVVKRIEKFIAKLPEVESYFTNVGTTGVSARQAGNFGPQFANIFIKLVDKSKRERSDKEFAEFLSFWVRKNVPEAVSVETLEQSGVVRMGSAVTLEVRGGTGTDRTVLVRVAKRIAEKLSQMPELRDVKISWSPARPELRVIVDRDKAADLGFSIAEIGAIVRTAFNGDDSLKYKENGEEYPIRIWLAKQDRQRPEDVASLFVGPGMRETPVTLGELAEVKLDRAPVTLQRKDRENLIEITANLAPWVSLGNVQRKIMQEVLKEVETEGTHVVFGGMFESMEENMAQLGGAIQLSIVLLYMLMAALYNSLVLPFSIMFTVPQALVGSFLLLMLTGKEWNVVSIIGIIMVLGMVVNAAIILVDYTEILRERGMERMAAVIQAGKTRLRPVMMTVLVAILSSMPTALEWGRGAELRSPMAIAIIGGLAISTVLTLLVVPVAYTVIDDAIQIVRRWFGRTQTAAQVEA</sequence>
<evidence type="ECO:0000256" key="1">
    <source>
        <dbReference type="SAM" id="Phobius"/>
    </source>
</evidence>
<feature type="transmembrane region" description="Helical" evidence="1">
    <location>
        <begin position="1007"/>
        <end position="1028"/>
    </location>
</feature>
<feature type="transmembrane region" description="Helical" evidence="1">
    <location>
        <begin position="911"/>
        <end position="930"/>
    </location>
</feature>
<dbReference type="Gene3D" id="3.30.70.1430">
    <property type="entry name" value="Multidrug efflux transporter AcrB pore domain"/>
    <property type="match status" value="2"/>
</dbReference>
<dbReference type="Gene3D" id="3.30.2090.10">
    <property type="entry name" value="Multidrug efflux transporter AcrB TolC docking domain, DN and DC subdomains"/>
    <property type="match status" value="2"/>
</dbReference>
<dbReference type="EMBL" id="JANUCP010000009">
    <property type="protein sequence ID" value="MCS3921128.1"/>
    <property type="molecule type" value="Genomic_DNA"/>
</dbReference>
<feature type="transmembrane region" description="Helical" evidence="1">
    <location>
        <begin position="937"/>
        <end position="957"/>
    </location>
</feature>
<dbReference type="InterPro" id="IPR027463">
    <property type="entry name" value="AcrB_DN_DC_subdom"/>
</dbReference>
<evidence type="ECO:0000313" key="3">
    <source>
        <dbReference type="Proteomes" id="UP001204798"/>
    </source>
</evidence>
<dbReference type="SUPFAM" id="SSF82866">
    <property type="entry name" value="Multidrug efflux transporter AcrB transmembrane domain"/>
    <property type="match status" value="2"/>
</dbReference>
<dbReference type="Pfam" id="PF00873">
    <property type="entry name" value="ACR_tran"/>
    <property type="match status" value="2"/>
</dbReference>
<feature type="transmembrane region" description="Helical" evidence="1">
    <location>
        <begin position="528"/>
        <end position="546"/>
    </location>
</feature>
<dbReference type="SUPFAM" id="SSF82693">
    <property type="entry name" value="Multidrug efflux transporter AcrB pore domain, PN1, PN2, PC1 and PC2 subdomains"/>
    <property type="match status" value="3"/>
</dbReference>
<feature type="transmembrane region" description="Helical" evidence="1">
    <location>
        <begin position="364"/>
        <end position="384"/>
    </location>
</feature>
<reference evidence="2 3" key="1">
    <citation type="submission" date="2022-08" db="EMBL/GenBank/DDBJ databases">
        <title>Bacterial and archaeal communities from various locations to study Microbial Dark Matter (Phase II).</title>
        <authorList>
            <person name="Stepanauskas R."/>
        </authorList>
    </citation>
    <scope>NUCLEOTIDE SEQUENCE [LARGE SCALE GENOMIC DNA]</scope>
    <source>
        <strain evidence="2 3">PD1</strain>
    </source>
</reference>
<proteinExistence type="predicted"/>
<dbReference type="PRINTS" id="PR00702">
    <property type="entry name" value="ACRIFLAVINRP"/>
</dbReference>
<evidence type="ECO:0000313" key="2">
    <source>
        <dbReference type="EMBL" id="MCS3921128.1"/>
    </source>
</evidence>
<feature type="transmembrane region" description="Helical" evidence="1">
    <location>
        <begin position="467"/>
        <end position="486"/>
    </location>
</feature>
<feature type="transmembrane region" description="Helical" evidence="1">
    <location>
        <begin position="576"/>
        <end position="592"/>
    </location>
</feature>
<dbReference type="Gene3D" id="1.20.1640.10">
    <property type="entry name" value="Multidrug efflux transporter AcrB transmembrane domain"/>
    <property type="match status" value="2"/>
</dbReference>
<dbReference type="RefSeq" id="WP_259101972.1">
    <property type="nucleotide sequence ID" value="NZ_CP130454.1"/>
</dbReference>
<keyword evidence="1" id="KW-1133">Transmembrane helix</keyword>
<keyword evidence="1" id="KW-0812">Transmembrane</keyword>
<protein>
    <submittedName>
        <fullName evidence="2">HAE1 family hydrophobic/amphiphilic exporter-1</fullName>
    </submittedName>
</protein>
<feature type="transmembrane region" description="Helical" evidence="1">
    <location>
        <begin position="338"/>
        <end position="357"/>
    </location>
</feature>
<feature type="transmembrane region" description="Helical" evidence="1">
    <location>
        <begin position="552"/>
        <end position="569"/>
    </location>
</feature>
<dbReference type="Proteomes" id="UP001204798">
    <property type="component" value="Unassembled WGS sequence"/>
</dbReference>
<feature type="transmembrane region" description="Helical" evidence="1">
    <location>
        <begin position="435"/>
        <end position="461"/>
    </location>
</feature>
<organism evidence="2 3">
    <name type="scientific">Candidatus Fervidibacter sacchari</name>
    <dbReference type="NCBI Taxonomy" id="1448929"/>
    <lineage>
        <taxon>Bacteria</taxon>
        <taxon>Candidatus Fervidibacterota</taxon>
        <taxon>Candidatus Fervidibacter</taxon>
    </lineage>
</organism>
<accession>A0ABT2ET28</accession>
<dbReference type="PANTHER" id="PTHR32063:SF0">
    <property type="entry name" value="SWARMING MOTILITY PROTEIN SWRC"/>
    <property type="match status" value="1"/>
</dbReference>
<dbReference type="PANTHER" id="PTHR32063">
    <property type="match status" value="1"/>
</dbReference>
<keyword evidence="1" id="KW-0472">Membrane</keyword>
<dbReference type="SUPFAM" id="SSF82714">
    <property type="entry name" value="Multidrug efflux transporter AcrB TolC docking domain, DN and DC subdomains"/>
    <property type="match status" value="2"/>
</dbReference>
<feature type="transmembrane region" description="Helical" evidence="1">
    <location>
        <begin position="963"/>
        <end position="986"/>
    </location>
</feature>
<keyword evidence="3" id="KW-1185">Reference proteome</keyword>
<name>A0ABT2ET28_9BACT</name>
<comment type="caution">
    <text evidence="2">The sequence shown here is derived from an EMBL/GenBank/DDBJ whole genome shotgun (WGS) entry which is preliminary data.</text>
</comment>
<feature type="transmembrane region" description="Helical" evidence="1">
    <location>
        <begin position="1040"/>
        <end position="1066"/>
    </location>
</feature>
<dbReference type="InterPro" id="IPR001036">
    <property type="entry name" value="Acrflvin-R"/>
</dbReference>
<feature type="transmembrane region" description="Helical" evidence="1">
    <location>
        <begin position="390"/>
        <end position="414"/>
    </location>
</feature>
<gene>
    <name evidence="2" type="ORF">M2350_003569</name>
</gene>